<reference evidence="6" key="2">
    <citation type="journal article" date="2021" name="PeerJ">
        <title>Extensive microbial diversity within the chicken gut microbiome revealed by metagenomics and culture.</title>
        <authorList>
            <person name="Gilroy R."/>
            <person name="Ravi A."/>
            <person name="Getino M."/>
            <person name="Pursley I."/>
            <person name="Horton D.L."/>
            <person name="Alikhan N.F."/>
            <person name="Baker D."/>
            <person name="Gharbi K."/>
            <person name="Hall N."/>
            <person name="Watson M."/>
            <person name="Adriaenssens E.M."/>
            <person name="Foster-Nyarko E."/>
            <person name="Jarju S."/>
            <person name="Secka A."/>
            <person name="Antonio M."/>
            <person name="Oren A."/>
            <person name="Chaudhuri R.R."/>
            <person name="La Ragione R."/>
            <person name="Hildebrand F."/>
            <person name="Pallen M.J."/>
        </authorList>
    </citation>
    <scope>NUCLEOTIDE SEQUENCE</scope>
    <source>
        <strain evidence="6">ChiSxjej1B13-7041</strain>
    </source>
</reference>
<evidence type="ECO:0000313" key="6">
    <source>
        <dbReference type="EMBL" id="HIR92902.1"/>
    </source>
</evidence>
<dbReference type="Pfam" id="PF00701">
    <property type="entry name" value="DHDPS"/>
    <property type="match status" value="1"/>
</dbReference>
<dbReference type="Proteomes" id="UP000886841">
    <property type="component" value="Unassembled WGS sequence"/>
</dbReference>
<evidence type="ECO:0000256" key="2">
    <source>
        <dbReference type="ARBA" id="ARBA00023239"/>
    </source>
</evidence>
<proteinExistence type="inferred from homology"/>
<feature type="binding site" evidence="5">
    <location>
        <position position="208"/>
    </location>
    <ligand>
        <name>pyruvate</name>
        <dbReference type="ChEBI" id="CHEBI:15361"/>
    </ligand>
</feature>
<reference evidence="6" key="1">
    <citation type="submission" date="2020-10" db="EMBL/GenBank/DDBJ databases">
        <authorList>
            <person name="Gilroy R."/>
        </authorList>
    </citation>
    <scope>NUCLEOTIDE SEQUENCE</scope>
    <source>
        <strain evidence="6">ChiSxjej1B13-7041</strain>
    </source>
</reference>
<dbReference type="PRINTS" id="PR00146">
    <property type="entry name" value="DHPICSNTHASE"/>
</dbReference>
<dbReference type="PIRSF" id="PIRSF001365">
    <property type="entry name" value="DHDPS"/>
    <property type="match status" value="1"/>
</dbReference>
<feature type="binding site" evidence="5">
    <location>
        <position position="47"/>
    </location>
    <ligand>
        <name>pyruvate</name>
        <dbReference type="ChEBI" id="CHEBI:15361"/>
    </ligand>
</feature>
<feature type="active site" description="Schiff-base intermediate with substrate" evidence="4">
    <location>
        <position position="166"/>
    </location>
</feature>
<gene>
    <name evidence="6" type="ORF">IAB98_05750</name>
</gene>
<dbReference type="GO" id="GO:0008840">
    <property type="term" value="F:4-hydroxy-tetrahydrodipicolinate synthase activity"/>
    <property type="evidence" value="ECO:0007669"/>
    <property type="project" value="TreeGrafter"/>
</dbReference>
<keyword evidence="2 3" id="KW-0456">Lyase</keyword>
<evidence type="ECO:0000256" key="4">
    <source>
        <dbReference type="PIRSR" id="PIRSR001365-1"/>
    </source>
</evidence>
<dbReference type="EMBL" id="DVHU01000054">
    <property type="protein sequence ID" value="HIR92902.1"/>
    <property type="molecule type" value="Genomic_DNA"/>
</dbReference>
<accession>A0A9D1EJQ8</accession>
<evidence type="ECO:0000256" key="3">
    <source>
        <dbReference type="PIRNR" id="PIRNR001365"/>
    </source>
</evidence>
<organism evidence="6 7">
    <name type="scientific">Candidatus Egerieimonas intestinavium</name>
    <dbReference type="NCBI Taxonomy" id="2840777"/>
    <lineage>
        <taxon>Bacteria</taxon>
        <taxon>Bacillati</taxon>
        <taxon>Bacillota</taxon>
        <taxon>Clostridia</taxon>
        <taxon>Lachnospirales</taxon>
        <taxon>Lachnospiraceae</taxon>
        <taxon>Lachnospiraceae incertae sedis</taxon>
        <taxon>Candidatus Egerieimonas</taxon>
    </lineage>
</organism>
<dbReference type="Gene3D" id="3.20.20.70">
    <property type="entry name" value="Aldolase class I"/>
    <property type="match status" value="1"/>
</dbReference>
<protein>
    <submittedName>
        <fullName evidence="6">Dihydrodipicolinate synthase family protein</fullName>
    </submittedName>
</protein>
<feature type="active site" description="Proton donor/acceptor" evidence="4">
    <location>
        <position position="137"/>
    </location>
</feature>
<dbReference type="InterPro" id="IPR002220">
    <property type="entry name" value="DapA-like"/>
</dbReference>
<dbReference type="SMART" id="SM01130">
    <property type="entry name" value="DHDPS"/>
    <property type="match status" value="1"/>
</dbReference>
<dbReference type="AlphaFoldDB" id="A0A9D1EJQ8"/>
<dbReference type="PANTHER" id="PTHR12128:SF66">
    <property type="entry name" value="4-HYDROXY-2-OXOGLUTARATE ALDOLASE, MITOCHONDRIAL"/>
    <property type="match status" value="1"/>
</dbReference>
<dbReference type="CDD" id="cd00408">
    <property type="entry name" value="DHDPS-like"/>
    <property type="match status" value="1"/>
</dbReference>
<sequence length="301" mass="33477">MKKLYGTAVPIVTPFDDEGNVDVPSLESLTEYIVGSGLQCLYPCGTTGEMCLLTQEERKLVVETVVKKTAGRIPVFAQVGAMTLKDTVELARHAVEAGCDGVGVVTPIYFKLSDRGLIDYYTTVARSLPEDFPMYLYGIPQNAVNDISVQVAEEVAKACKNVVGIKYSYPNMTRLQKFMLVNDEQFSVLVGPDHLFQAVTAVGGDGVVSGNAMIIPEHYVKLWEALRKGDQMLALRLQRRTNVLNGILCEKNNISAYKVLLREMGIIRTANMRAPMEEMTPEEEQKLLDDMNRADYRRVLI</sequence>
<dbReference type="SUPFAM" id="SSF51569">
    <property type="entry name" value="Aldolase"/>
    <property type="match status" value="1"/>
</dbReference>
<evidence type="ECO:0000313" key="7">
    <source>
        <dbReference type="Proteomes" id="UP000886841"/>
    </source>
</evidence>
<dbReference type="PANTHER" id="PTHR12128">
    <property type="entry name" value="DIHYDRODIPICOLINATE SYNTHASE"/>
    <property type="match status" value="1"/>
</dbReference>
<comment type="similarity">
    <text evidence="1 3">Belongs to the DapA family.</text>
</comment>
<dbReference type="InterPro" id="IPR013785">
    <property type="entry name" value="Aldolase_TIM"/>
</dbReference>
<comment type="caution">
    <text evidence="6">The sequence shown here is derived from an EMBL/GenBank/DDBJ whole genome shotgun (WGS) entry which is preliminary data.</text>
</comment>
<name>A0A9D1EJQ8_9FIRM</name>
<evidence type="ECO:0000256" key="5">
    <source>
        <dbReference type="PIRSR" id="PIRSR001365-2"/>
    </source>
</evidence>
<evidence type="ECO:0000256" key="1">
    <source>
        <dbReference type="ARBA" id="ARBA00007592"/>
    </source>
</evidence>